<evidence type="ECO:0000256" key="2">
    <source>
        <dbReference type="ARBA" id="ARBA00004651"/>
    </source>
</evidence>
<feature type="transmembrane region" description="Helical" evidence="10">
    <location>
        <begin position="49"/>
        <end position="68"/>
    </location>
</feature>
<keyword evidence="14" id="KW-1185">Reference proteome</keyword>
<evidence type="ECO:0000313" key="14">
    <source>
        <dbReference type="Proteomes" id="UP001054897"/>
    </source>
</evidence>
<feature type="domain" description="ABC transmembrane type-1" evidence="12">
    <location>
        <begin position="11"/>
        <end position="217"/>
    </location>
</feature>
<dbReference type="Proteomes" id="UP001054897">
    <property type="component" value="Chromosome"/>
</dbReference>
<comment type="function">
    <text evidence="1 11">Part of the binding-protein-dependent transport system for molybdenum; probably responsible for the translocation of the substrate across the membrane.</text>
</comment>
<gene>
    <name evidence="13" type="primary">modB</name>
    <name evidence="13" type="ORF">L1F06_023455</name>
</gene>
<reference evidence="13" key="1">
    <citation type="submission" date="2022-06" db="EMBL/GenBank/DDBJ databases">
        <title>Complete genome of Pseudomonas hydrolytica DSWY01T.</title>
        <authorList>
            <person name="Jung J."/>
            <person name="Jeon C.O."/>
        </authorList>
    </citation>
    <scope>NUCLEOTIDE SEQUENCE</scope>
    <source>
        <strain evidence="13">DSWY01</strain>
    </source>
</reference>
<organism evidence="13 14">
    <name type="scientific">Ectopseudomonas hydrolytica</name>
    <dbReference type="NCBI Taxonomy" id="2493633"/>
    <lineage>
        <taxon>Bacteria</taxon>
        <taxon>Pseudomonadati</taxon>
        <taxon>Pseudomonadota</taxon>
        <taxon>Gammaproteobacteria</taxon>
        <taxon>Pseudomonadales</taxon>
        <taxon>Pseudomonadaceae</taxon>
        <taxon>Ectopseudomonas</taxon>
    </lineage>
</organism>
<sequence>MPLSKNDLDAILLTLELASLTTVLLLIIGTPIALWLARTDSWLKRPVGAIVALPLVLPPTVIGFYLLVSMGPNGFFGQLTQSLGLGTFTFTFTGLVIGSIFYSLPFVVQPLQNAFEAIGRGPLEAAATLRANPWDSFFSVVLPLARPGFITAAILSFAHTIGEFGVVLMIGGNIPGKTQVVSVQIYNHVETMNYAQAHWLAGGMVAFSFIVLLALYGGRSARVRAL</sequence>
<dbReference type="InterPro" id="IPR000515">
    <property type="entry name" value="MetI-like"/>
</dbReference>
<evidence type="ECO:0000313" key="13">
    <source>
        <dbReference type="EMBL" id="USR39579.1"/>
    </source>
</evidence>
<dbReference type="PROSITE" id="PS50928">
    <property type="entry name" value="ABC_TM1"/>
    <property type="match status" value="1"/>
</dbReference>
<dbReference type="CDD" id="cd06261">
    <property type="entry name" value="TM_PBP2"/>
    <property type="match status" value="1"/>
</dbReference>
<evidence type="ECO:0000256" key="11">
    <source>
        <dbReference type="RuleBase" id="RU365097"/>
    </source>
</evidence>
<keyword evidence="5" id="KW-1003">Cell membrane</keyword>
<dbReference type="RefSeq" id="WP_129483649.1">
    <property type="nucleotide sequence ID" value="NZ_CAXYQR010000008.1"/>
</dbReference>
<keyword evidence="9 10" id="KW-0472">Membrane</keyword>
<accession>A0ABY5A6T2</accession>
<keyword evidence="7 10" id="KW-0812">Transmembrane</keyword>
<dbReference type="GeneID" id="300083988"/>
<dbReference type="InterPro" id="IPR011867">
    <property type="entry name" value="ModB_ABC"/>
</dbReference>
<dbReference type="InterPro" id="IPR035906">
    <property type="entry name" value="MetI-like_sf"/>
</dbReference>
<evidence type="ECO:0000256" key="1">
    <source>
        <dbReference type="ARBA" id="ARBA00002949"/>
    </source>
</evidence>
<feature type="transmembrane region" description="Helical" evidence="10">
    <location>
        <begin position="149"/>
        <end position="174"/>
    </location>
</feature>
<dbReference type="PANTHER" id="PTHR30183:SF8">
    <property type="entry name" value="MOLYBDENUM TRANSPORT SYSTEM PERMEASE"/>
    <property type="match status" value="1"/>
</dbReference>
<evidence type="ECO:0000256" key="4">
    <source>
        <dbReference type="ARBA" id="ARBA00022448"/>
    </source>
</evidence>
<evidence type="ECO:0000256" key="8">
    <source>
        <dbReference type="ARBA" id="ARBA00022989"/>
    </source>
</evidence>
<dbReference type="Pfam" id="PF00528">
    <property type="entry name" value="BPD_transp_1"/>
    <property type="match status" value="1"/>
</dbReference>
<keyword evidence="6 11" id="KW-0500">Molybdenum</keyword>
<evidence type="ECO:0000256" key="5">
    <source>
        <dbReference type="ARBA" id="ARBA00022475"/>
    </source>
</evidence>
<feature type="transmembrane region" description="Helical" evidence="10">
    <location>
        <begin position="88"/>
        <end position="108"/>
    </location>
</feature>
<keyword evidence="4 10" id="KW-0813">Transport</keyword>
<evidence type="ECO:0000256" key="9">
    <source>
        <dbReference type="ARBA" id="ARBA00023136"/>
    </source>
</evidence>
<dbReference type="PANTHER" id="PTHR30183">
    <property type="entry name" value="MOLYBDENUM TRANSPORT SYSTEM PERMEASE PROTEIN MODB"/>
    <property type="match status" value="1"/>
</dbReference>
<evidence type="ECO:0000256" key="6">
    <source>
        <dbReference type="ARBA" id="ARBA00022505"/>
    </source>
</evidence>
<evidence type="ECO:0000256" key="7">
    <source>
        <dbReference type="ARBA" id="ARBA00022692"/>
    </source>
</evidence>
<dbReference type="EMBL" id="CP099397">
    <property type="protein sequence ID" value="USR39579.1"/>
    <property type="molecule type" value="Genomic_DNA"/>
</dbReference>
<proteinExistence type="inferred from homology"/>
<protein>
    <recommendedName>
        <fullName evidence="11">Molybdenum transport system permease</fullName>
    </recommendedName>
</protein>
<feature type="transmembrane region" description="Helical" evidence="10">
    <location>
        <begin position="194"/>
        <end position="216"/>
    </location>
</feature>
<dbReference type="SUPFAM" id="SSF161098">
    <property type="entry name" value="MetI-like"/>
    <property type="match status" value="1"/>
</dbReference>
<evidence type="ECO:0000259" key="12">
    <source>
        <dbReference type="PROSITE" id="PS50928"/>
    </source>
</evidence>
<keyword evidence="11" id="KW-0997">Cell inner membrane</keyword>
<comment type="subcellular location">
    <subcellularLocation>
        <location evidence="11">Cell inner membrane</location>
        <topology evidence="11">Multi-pass membrane protein</topology>
    </subcellularLocation>
    <subcellularLocation>
        <location evidence="2 10">Cell membrane</location>
        <topology evidence="2 10">Multi-pass membrane protein</topology>
    </subcellularLocation>
</comment>
<dbReference type="Gene3D" id="1.10.3720.10">
    <property type="entry name" value="MetI-like"/>
    <property type="match status" value="1"/>
</dbReference>
<evidence type="ECO:0000256" key="3">
    <source>
        <dbReference type="ARBA" id="ARBA00007069"/>
    </source>
</evidence>
<dbReference type="NCBIfam" id="TIGR02141">
    <property type="entry name" value="modB_ABC"/>
    <property type="match status" value="1"/>
</dbReference>
<keyword evidence="8 10" id="KW-1133">Transmembrane helix</keyword>
<feature type="transmembrane region" description="Helical" evidence="10">
    <location>
        <begin position="12"/>
        <end position="37"/>
    </location>
</feature>
<evidence type="ECO:0000256" key="10">
    <source>
        <dbReference type="RuleBase" id="RU363032"/>
    </source>
</evidence>
<comment type="similarity">
    <text evidence="3 11">Belongs to the binding-protein-dependent transport system permease family. CysTW subfamily.</text>
</comment>
<name>A0ABY5A6T2_9GAMM</name>